<proteinExistence type="inferred from homology"/>
<evidence type="ECO:0000313" key="4">
    <source>
        <dbReference type="EMBL" id="KJA22028.1"/>
    </source>
</evidence>
<sequence length="350" mass="37888">MPTIEKGDKVLVSGANGYIAMWVVRSLLERGYAVRGTVRSAAKAKFVEEYFSGLGYTDKLEIVIVEDIIKEGAFDEAVKGVDAIAHTASPFHPNAKTPDDLIKPAVHGTVGMLTSALKHGTGVKRIVVTSSCAAVLTPLPTPTVFSETDWNESASREVAEQGDNTHPMTIYRASKTLAEKAAWDFVEEHKGALTWDLSVINPPFVFGPAIHDVASITALNLSLLIWVNMLTATTPKPKDELLASNSWVDVRDVALGHVLALERPAAGGERIVVAGGPYIWQEWLDAANSLPGDPLPGHPLYKGDPSLLDGDKTYLVSYDTAKEKRILGLKLHTMLETTQDTLADIAKRGW</sequence>
<name>A0A0D2MEK4_HYPSF</name>
<dbReference type="PANTHER" id="PTHR10366">
    <property type="entry name" value="NAD DEPENDENT EPIMERASE/DEHYDRATASE"/>
    <property type="match status" value="1"/>
</dbReference>
<dbReference type="OMA" id="KPECTGQ"/>
<dbReference type="SUPFAM" id="SSF51735">
    <property type="entry name" value="NAD(P)-binding Rossmann-fold domains"/>
    <property type="match status" value="1"/>
</dbReference>
<dbReference type="Gene3D" id="3.40.50.720">
    <property type="entry name" value="NAD(P)-binding Rossmann-like Domain"/>
    <property type="match status" value="1"/>
</dbReference>
<dbReference type="InterPro" id="IPR036291">
    <property type="entry name" value="NAD(P)-bd_dom_sf"/>
</dbReference>
<organism evidence="4 5">
    <name type="scientific">Hypholoma sublateritium (strain FD-334 SS-4)</name>
    <dbReference type="NCBI Taxonomy" id="945553"/>
    <lineage>
        <taxon>Eukaryota</taxon>
        <taxon>Fungi</taxon>
        <taxon>Dikarya</taxon>
        <taxon>Basidiomycota</taxon>
        <taxon>Agaricomycotina</taxon>
        <taxon>Agaricomycetes</taxon>
        <taxon>Agaricomycetidae</taxon>
        <taxon>Agaricales</taxon>
        <taxon>Agaricineae</taxon>
        <taxon>Strophariaceae</taxon>
        <taxon>Hypholoma</taxon>
    </lineage>
</organism>
<evidence type="ECO:0000256" key="1">
    <source>
        <dbReference type="ARBA" id="ARBA00023002"/>
    </source>
</evidence>
<dbReference type="Proteomes" id="UP000054270">
    <property type="component" value="Unassembled WGS sequence"/>
</dbReference>
<evidence type="ECO:0000259" key="3">
    <source>
        <dbReference type="Pfam" id="PF01370"/>
    </source>
</evidence>
<accession>A0A0D2MEK4</accession>
<evidence type="ECO:0000256" key="2">
    <source>
        <dbReference type="ARBA" id="ARBA00023445"/>
    </source>
</evidence>
<gene>
    <name evidence="4" type="ORF">HYPSUDRAFT_202511</name>
</gene>
<dbReference type="GO" id="GO:0016616">
    <property type="term" value="F:oxidoreductase activity, acting on the CH-OH group of donors, NAD or NADP as acceptor"/>
    <property type="evidence" value="ECO:0007669"/>
    <property type="project" value="TreeGrafter"/>
</dbReference>
<dbReference type="EMBL" id="KN817553">
    <property type="protein sequence ID" value="KJA22028.1"/>
    <property type="molecule type" value="Genomic_DNA"/>
</dbReference>
<comment type="similarity">
    <text evidence="2">Belongs to the NAD(P)-dependent epimerase/dehydratase family. Dihydroflavonol-4-reductase subfamily.</text>
</comment>
<protein>
    <recommendedName>
        <fullName evidence="3">NAD-dependent epimerase/dehydratase domain-containing protein</fullName>
    </recommendedName>
</protein>
<keyword evidence="1" id="KW-0560">Oxidoreductase</keyword>
<dbReference type="CDD" id="cd05227">
    <property type="entry name" value="AR_SDR_e"/>
    <property type="match status" value="1"/>
</dbReference>
<keyword evidence="5" id="KW-1185">Reference proteome</keyword>
<dbReference type="OrthoDB" id="2735536at2759"/>
<dbReference type="PANTHER" id="PTHR10366:SF564">
    <property type="entry name" value="STEROL-4-ALPHA-CARBOXYLATE 3-DEHYDROGENASE, DECARBOXYLATING"/>
    <property type="match status" value="1"/>
</dbReference>
<dbReference type="InterPro" id="IPR001509">
    <property type="entry name" value="Epimerase_deHydtase"/>
</dbReference>
<dbReference type="STRING" id="945553.A0A0D2MEK4"/>
<reference evidence="5" key="1">
    <citation type="submission" date="2014-04" db="EMBL/GenBank/DDBJ databases">
        <title>Evolutionary Origins and Diversification of the Mycorrhizal Mutualists.</title>
        <authorList>
            <consortium name="DOE Joint Genome Institute"/>
            <consortium name="Mycorrhizal Genomics Consortium"/>
            <person name="Kohler A."/>
            <person name="Kuo A."/>
            <person name="Nagy L.G."/>
            <person name="Floudas D."/>
            <person name="Copeland A."/>
            <person name="Barry K.W."/>
            <person name="Cichocki N."/>
            <person name="Veneault-Fourrey C."/>
            <person name="LaButti K."/>
            <person name="Lindquist E.A."/>
            <person name="Lipzen A."/>
            <person name="Lundell T."/>
            <person name="Morin E."/>
            <person name="Murat C."/>
            <person name="Riley R."/>
            <person name="Ohm R."/>
            <person name="Sun H."/>
            <person name="Tunlid A."/>
            <person name="Henrissat B."/>
            <person name="Grigoriev I.V."/>
            <person name="Hibbett D.S."/>
            <person name="Martin F."/>
        </authorList>
    </citation>
    <scope>NUCLEOTIDE SEQUENCE [LARGE SCALE GENOMIC DNA]</scope>
    <source>
        <strain evidence="5">FD-334 SS-4</strain>
    </source>
</reference>
<dbReference type="AlphaFoldDB" id="A0A0D2MEK4"/>
<evidence type="ECO:0000313" key="5">
    <source>
        <dbReference type="Proteomes" id="UP000054270"/>
    </source>
</evidence>
<dbReference type="InterPro" id="IPR050425">
    <property type="entry name" value="NAD(P)_dehydrat-like"/>
</dbReference>
<dbReference type="Pfam" id="PF01370">
    <property type="entry name" value="Epimerase"/>
    <property type="match status" value="1"/>
</dbReference>
<feature type="domain" description="NAD-dependent epimerase/dehydratase" evidence="3">
    <location>
        <begin position="10"/>
        <end position="273"/>
    </location>
</feature>